<comment type="caution">
    <text evidence="2">The sequence shown here is derived from an EMBL/GenBank/DDBJ whole genome shotgun (WGS) entry which is preliminary data.</text>
</comment>
<organism evidence="2 3">
    <name type="scientific">Corallococcus soli</name>
    <dbReference type="NCBI Taxonomy" id="2710757"/>
    <lineage>
        <taxon>Bacteria</taxon>
        <taxon>Pseudomonadati</taxon>
        <taxon>Myxococcota</taxon>
        <taxon>Myxococcia</taxon>
        <taxon>Myxococcales</taxon>
        <taxon>Cystobacterineae</taxon>
        <taxon>Myxococcaceae</taxon>
        <taxon>Corallococcus</taxon>
    </lineage>
</organism>
<name>A0ABR9PKW5_9BACT</name>
<protein>
    <submittedName>
        <fullName evidence="2">Uncharacterized protein</fullName>
    </submittedName>
</protein>
<evidence type="ECO:0000313" key="3">
    <source>
        <dbReference type="Proteomes" id="UP001516472"/>
    </source>
</evidence>
<dbReference type="RefSeq" id="WP_193347948.1">
    <property type="nucleotide sequence ID" value="NZ_CBCSIP010000050.1"/>
</dbReference>
<reference evidence="2 3" key="1">
    <citation type="submission" date="2020-02" db="EMBL/GenBank/DDBJ databases">
        <authorList>
            <person name="Babadi Z.K."/>
            <person name="Risdian C."/>
            <person name="Ebrahimipour G.H."/>
            <person name="Wink J."/>
        </authorList>
    </citation>
    <scope>NUCLEOTIDE SEQUENCE [LARGE SCALE GENOMIC DNA]</scope>
    <source>
        <strain evidence="2 3">ZKHCc1 1396</strain>
    </source>
</reference>
<gene>
    <name evidence="2" type="ORF">G4177_10345</name>
</gene>
<accession>A0ABR9PKW5</accession>
<proteinExistence type="predicted"/>
<feature type="region of interest" description="Disordered" evidence="1">
    <location>
        <begin position="1"/>
        <end position="25"/>
    </location>
</feature>
<evidence type="ECO:0000313" key="2">
    <source>
        <dbReference type="EMBL" id="MBE4748562.1"/>
    </source>
</evidence>
<dbReference type="EMBL" id="JAAIYO010000002">
    <property type="protein sequence ID" value="MBE4748562.1"/>
    <property type="molecule type" value="Genomic_DNA"/>
</dbReference>
<dbReference type="Proteomes" id="UP001516472">
    <property type="component" value="Unassembled WGS sequence"/>
</dbReference>
<keyword evidence="3" id="KW-1185">Reference proteome</keyword>
<evidence type="ECO:0000256" key="1">
    <source>
        <dbReference type="SAM" id="MobiDB-lite"/>
    </source>
</evidence>
<sequence length="87" mass="9273">MSRVPEKPSRPPGMPEEPEPEPVGSAHLRLDGVLELRMGASARGGVVGEALFIIKPGDARYESVREHLGPMEPGGYAPVLPFPPGTF</sequence>